<name>A0A423NF96_PSEFL</name>
<dbReference type="RefSeq" id="WP_007920016.1">
    <property type="nucleotide sequence ID" value="NZ_MOBY01000002.1"/>
</dbReference>
<gene>
    <name evidence="1" type="ORF">BK672_01120</name>
</gene>
<comment type="caution">
    <text evidence="1">The sequence shown here is derived from an EMBL/GenBank/DDBJ whole genome shotgun (WGS) entry which is preliminary data.</text>
</comment>
<proteinExistence type="predicted"/>
<evidence type="ECO:0000313" key="2">
    <source>
        <dbReference type="Proteomes" id="UP000283650"/>
    </source>
</evidence>
<protein>
    <submittedName>
        <fullName evidence="1">Uncharacterized protein</fullName>
    </submittedName>
</protein>
<dbReference type="Proteomes" id="UP000283650">
    <property type="component" value="Unassembled WGS sequence"/>
</dbReference>
<evidence type="ECO:0000313" key="1">
    <source>
        <dbReference type="EMBL" id="RON96925.1"/>
    </source>
</evidence>
<accession>A0A423NF96</accession>
<dbReference type="AlphaFoldDB" id="A0A423NF96"/>
<reference evidence="1 2" key="1">
    <citation type="submission" date="2016-10" db="EMBL/GenBank/DDBJ databases">
        <title>Comparative genome analysis of multiple Pseudomonas spp. focuses on biocontrol and plant growth promoting traits.</title>
        <authorList>
            <person name="Tao X.-Y."/>
            <person name="Taylor C.G."/>
        </authorList>
    </citation>
    <scope>NUCLEOTIDE SEQUENCE [LARGE SCALE GENOMIC DNA]</scope>
    <source>
        <strain evidence="1 2">2F9</strain>
    </source>
</reference>
<sequence length="101" mass="11516">MKGKFVEYDEETGIVHIEKDPKKDPEEAPIVDPVSYSLEVIRGVMVSAPLSKPPLSSAPEDEYYYFIVPKEQRHQMNIKLKTSVDFDLVEEGSKEVASIRF</sequence>
<organism evidence="1 2">
    <name type="scientific">Pseudomonas fluorescens</name>
    <dbReference type="NCBI Taxonomy" id="294"/>
    <lineage>
        <taxon>Bacteria</taxon>
        <taxon>Pseudomonadati</taxon>
        <taxon>Pseudomonadota</taxon>
        <taxon>Gammaproteobacteria</taxon>
        <taxon>Pseudomonadales</taxon>
        <taxon>Pseudomonadaceae</taxon>
        <taxon>Pseudomonas</taxon>
    </lineage>
</organism>
<dbReference type="EMBL" id="MOBY01000002">
    <property type="protein sequence ID" value="RON96925.1"/>
    <property type="molecule type" value="Genomic_DNA"/>
</dbReference>